<dbReference type="EMBL" id="JBHSGB010000001">
    <property type="protein sequence ID" value="MFC4653535.1"/>
    <property type="molecule type" value="Genomic_DNA"/>
</dbReference>
<reference evidence="2" key="1">
    <citation type="journal article" date="2019" name="Int. J. Syst. Evol. Microbiol.">
        <title>The Global Catalogue of Microorganisms (GCM) 10K type strain sequencing project: providing services to taxonomists for standard genome sequencing and annotation.</title>
        <authorList>
            <consortium name="The Broad Institute Genomics Platform"/>
            <consortium name="The Broad Institute Genome Sequencing Center for Infectious Disease"/>
            <person name="Wu L."/>
            <person name="Ma J."/>
        </authorList>
    </citation>
    <scope>NUCLEOTIDE SEQUENCE [LARGE SCALE GENOMIC DNA]</scope>
    <source>
        <strain evidence="2">DT28</strain>
    </source>
</reference>
<keyword evidence="2" id="KW-1185">Reference proteome</keyword>
<dbReference type="RefSeq" id="WP_377330903.1">
    <property type="nucleotide sequence ID" value="NZ_JBHSGB010000001.1"/>
</dbReference>
<proteinExistence type="predicted"/>
<evidence type="ECO:0000313" key="2">
    <source>
        <dbReference type="Proteomes" id="UP001595962"/>
    </source>
</evidence>
<dbReference type="PROSITE" id="PS51257">
    <property type="entry name" value="PROKAR_LIPOPROTEIN"/>
    <property type="match status" value="1"/>
</dbReference>
<sequence>MNYKKVLPSLTIPLVLAGCSNTYHNKDADFFDVKPTPPLHLLEVANDDRNLDTTLNLDYAITDEKVYRFTYLVEDTMRKRVDHGRKWEEGLSAMQVILAAFASAFSASTGVHPDVVTTLAGLSALTPDVATIINAGGKAKAYAQGLELIEAANANYIRARSEAAAGTGTNIIPATLTPEGAALFVSVMSTLKVMRDALLQTLPTEEDLAKATGKYSLFALDTNQLTITLPATTPAKLFATPADLPFTLTEDGQAYYTKVVSVVRGVKAVQCTSDAPAIAEVSNCADNAVTIVPKAEGTAAITVVSDNGSRAMVRVEIKKS</sequence>
<evidence type="ECO:0000313" key="1">
    <source>
        <dbReference type="EMBL" id="MFC4653535.1"/>
    </source>
</evidence>
<accession>A0ABV9JFP0</accession>
<evidence type="ECO:0008006" key="3">
    <source>
        <dbReference type="Google" id="ProtNLM"/>
    </source>
</evidence>
<name>A0ABV9JFP0_9GAMM</name>
<dbReference type="Proteomes" id="UP001595962">
    <property type="component" value="Unassembled WGS sequence"/>
</dbReference>
<organism evidence="1 2">
    <name type="scientific">Rheinheimera marina</name>
    <dbReference type="NCBI Taxonomy" id="1774958"/>
    <lineage>
        <taxon>Bacteria</taxon>
        <taxon>Pseudomonadati</taxon>
        <taxon>Pseudomonadota</taxon>
        <taxon>Gammaproteobacteria</taxon>
        <taxon>Chromatiales</taxon>
        <taxon>Chromatiaceae</taxon>
        <taxon>Rheinheimera</taxon>
    </lineage>
</organism>
<gene>
    <name evidence="1" type="ORF">ACFO3I_00720</name>
</gene>
<protein>
    <recommendedName>
        <fullName evidence="3">BIG2 domain-containing protein</fullName>
    </recommendedName>
</protein>
<comment type="caution">
    <text evidence="1">The sequence shown here is derived from an EMBL/GenBank/DDBJ whole genome shotgun (WGS) entry which is preliminary data.</text>
</comment>